<dbReference type="InterPro" id="IPR004655">
    <property type="entry name" value="FabH"/>
</dbReference>
<feature type="domain" description="Beta-ketoacyl-[acyl-carrier-protein] synthase III C-terminal" evidence="8">
    <location>
        <begin position="214"/>
        <end position="303"/>
    </location>
</feature>
<dbReference type="OrthoDB" id="10066516at2759"/>
<dbReference type="PANTHER" id="PTHR43091:SF1">
    <property type="entry name" value="BETA-KETOACYL-[ACYL-CARRIER-PROTEIN] SYNTHASE III, CHLOROPLASTIC"/>
    <property type="match status" value="1"/>
</dbReference>
<dbReference type="CDD" id="cd00830">
    <property type="entry name" value="KAS_III"/>
    <property type="match status" value="1"/>
</dbReference>
<evidence type="ECO:0000313" key="11">
    <source>
        <dbReference type="Proteomes" id="UP000325440"/>
    </source>
</evidence>
<dbReference type="Proteomes" id="UP000325440">
    <property type="component" value="Unassembled WGS sequence"/>
</dbReference>
<feature type="domain" description="Beta-ketoacyl-[acyl-carrier-protein] synthase III N-terminal" evidence="9">
    <location>
        <begin position="82"/>
        <end position="149"/>
    </location>
</feature>
<keyword evidence="11" id="KW-1185">Reference proteome</keyword>
<protein>
    <submittedName>
        <fullName evidence="10">3-Oxoacyl-[acyl-carrier-protein (ACP)] synthase III,3-oxoacyl-[acyl-carrier-protein] synthase 3,3-Oxoacyl</fullName>
    </submittedName>
</protein>
<keyword evidence="3" id="KW-0444">Lipid biosynthesis</keyword>
<gene>
    <name evidence="10" type="ORF">CINCED_3A004020</name>
</gene>
<organism evidence="10 11">
    <name type="scientific">Cinara cedri</name>
    <dbReference type="NCBI Taxonomy" id="506608"/>
    <lineage>
        <taxon>Eukaryota</taxon>
        <taxon>Metazoa</taxon>
        <taxon>Ecdysozoa</taxon>
        <taxon>Arthropoda</taxon>
        <taxon>Hexapoda</taxon>
        <taxon>Insecta</taxon>
        <taxon>Pterygota</taxon>
        <taxon>Neoptera</taxon>
        <taxon>Paraneoptera</taxon>
        <taxon>Hemiptera</taxon>
        <taxon>Sternorrhyncha</taxon>
        <taxon>Aphidomorpha</taxon>
        <taxon>Aphidoidea</taxon>
        <taxon>Aphididae</taxon>
        <taxon>Lachninae</taxon>
        <taxon>Cinara</taxon>
    </lineage>
</organism>
<dbReference type="HAMAP" id="MF_01815">
    <property type="entry name" value="FabH"/>
    <property type="match status" value="1"/>
</dbReference>
<dbReference type="Gene3D" id="3.40.47.10">
    <property type="match status" value="1"/>
</dbReference>
<keyword evidence="6" id="KW-0443">Lipid metabolism</keyword>
<dbReference type="NCBIfam" id="TIGR00747">
    <property type="entry name" value="fabH"/>
    <property type="match status" value="1"/>
</dbReference>
<evidence type="ECO:0000259" key="8">
    <source>
        <dbReference type="Pfam" id="PF08541"/>
    </source>
</evidence>
<dbReference type="InterPro" id="IPR013747">
    <property type="entry name" value="ACP_syn_III_C"/>
</dbReference>
<comment type="pathway">
    <text evidence="1">Lipid metabolism.</text>
</comment>
<accession>A0A5E4MVV0</accession>
<dbReference type="AlphaFoldDB" id="A0A5E4MVV0"/>
<dbReference type="GO" id="GO:0006633">
    <property type="term" value="P:fatty acid biosynthetic process"/>
    <property type="evidence" value="ECO:0007669"/>
    <property type="project" value="UniProtKB-KW"/>
</dbReference>
<dbReference type="Pfam" id="PF08545">
    <property type="entry name" value="ACP_syn_III"/>
    <property type="match status" value="1"/>
</dbReference>
<dbReference type="SUPFAM" id="SSF53901">
    <property type="entry name" value="Thiolase-like"/>
    <property type="match status" value="1"/>
</dbReference>
<comment type="similarity">
    <text evidence="2">Belongs to the thiolase-like superfamily. FabH family.</text>
</comment>
<dbReference type="EMBL" id="CABPRJ010001029">
    <property type="protein sequence ID" value="VVC34936.1"/>
    <property type="molecule type" value="Genomic_DNA"/>
</dbReference>
<evidence type="ECO:0000256" key="4">
    <source>
        <dbReference type="ARBA" id="ARBA00022679"/>
    </source>
</evidence>
<keyword evidence="4" id="KW-0808">Transferase</keyword>
<dbReference type="InterPro" id="IPR013751">
    <property type="entry name" value="ACP_syn_III_N"/>
</dbReference>
<dbReference type="PANTHER" id="PTHR43091">
    <property type="entry name" value="3-OXOACYL-[ACYL-CARRIER-PROTEIN] SYNTHASE"/>
    <property type="match status" value="1"/>
</dbReference>
<keyword evidence="7" id="KW-0275">Fatty acid biosynthesis</keyword>
<evidence type="ECO:0000256" key="3">
    <source>
        <dbReference type="ARBA" id="ARBA00022516"/>
    </source>
</evidence>
<proteinExistence type="inferred from homology"/>
<dbReference type="NCBIfam" id="NF006829">
    <property type="entry name" value="PRK09352.1"/>
    <property type="match status" value="1"/>
</dbReference>
<dbReference type="Pfam" id="PF08541">
    <property type="entry name" value="ACP_syn_III_C"/>
    <property type="match status" value="1"/>
</dbReference>
<sequence>MVDTNDEWIRQRTGIAQRHIASERELTSDLAVKAAENAITNANISVGDIDLIIVATTTPDKTFPSCATIVQNKLVCKNAFAFDVQAACSGFVYAMTVADSLIKSNEKIKHALVIGAETISRIVNWEDRATCVLFGDGAGAVIMGSTAYNIKTEVPENFIKGIVSTNLHSDGNTDILYTSGGVSSTIDSGKICMNGREMFKHAVDKLASVIEETLEHNHLKISEVDWFIPHQANIRIIESVTKKLDFPIEKVINVVEKHANTSTASIPLALDCGVQELKVKHGNTVMLIAIGAGLTWGSILLRY</sequence>
<evidence type="ECO:0000256" key="7">
    <source>
        <dbReference type="ARBA" id="ARBA00023160"/>
    </source>
</evidence>
<evidence type="ECO:0000256" key="6">
    <source>
        <dbReference type="ARBA" id="ARBA00023098"/>
    </source>
</evidence>
<evidence type="ECO:0000256" key="1">
    <source>
        <dbReference type="ARBA" id="ARBA00005189"/>
    </source>
</evidence>
<evidence type="ECO:0000313" key="10">
    <source>
        <dbReference type="EMBL" id="VVC34936.1"/>
    </source>
</evidence>
<evidence type="ECO:0000256" key="5">
    <source>
        <dbReference type="ARBA" id="ARBA00022832"/>
    </source>
</evidence>
<reference evidence="10 11" key="1">
    <citation type="submission" date="2019-08" db="EMBL/GenBank/DDBJ databases">
        <authorList>
            <person name="Alioto T."/>
            <person name="Alioto T."/>
            <person name="Gomez Garrido J."/>
        </authorList>
    </citation>
    <scope>NUCLEOTIDE SEQUENCE [LARGE SCALE GENOMIC DNA]</scope>
</reference>
<dbReference type="InterPro" id="IPR016039">
    <property type="entry name" value="Thiolase-like"/>
</dbReference>
<evidence type="ECO:0000259" key="9">
    <source>
        <dbReference type="Pfam" id="PF08545"/>
    </source>
</evidence>
<keyword evidence="5" id="KW-0276">Fatty acid metabolism</keyword>
<evidence type="ECO:0000256" key="2">
    <source>
        <dbReference type="ARBA" id="ARBA00008642"/>
    </source>
</evidence>
<name>A0A5E4MVV0_9HEMI</name>
<dbReference type="GO" id="GO:0004315">
    <property type="term" value="F:3-oxoacyl-[acyl-carrier-protein] synthase activity"/>
    <property type="evidence" value="ECO:0007669"/>
    <property type="project" value="InterPro"/>
</dbReference>